<dbReference type="InterPro" id="IPR011519">
    <property type="entry name" value="UnbV_ASPIC"/>
</dbReference>
<evidence type="ECO:0000259" key="2">
    <source>
        <dbReference type="Pfam" id="PF07593"/>
    </source>
</evidence>
<dbReference type="InterPro" id="IPR013517">
    <property type="entry name" value="FG-GAP"/>
</dbReference>
<accession>A0AAW8R342</accession>
<evidence type="ECO:0000256" key="1">
    <source>
        <dbReference type="ARBA" id="ARBA00022729"/>
    </source>
</evidence>
<feature type="domain" description="ASPIC/UnbV" evidence="2">
    <location>
        <begin position="511"/>
        <end position="576"/>
    </location>
</feature>
<dbReference type="PANTHER" id="PTHR16026">
    <property type="entry name" value="CARTILAGE ACIDIC PROTEIN 1"/>
    <property type="match status" value="1"/>
</dbReference>
<dbReference type="PANTHER" id="PTHR16026:SF0">
    <property type="entry name" value="CARTILAGE ACIDIC PROTEIN 1"/>
    <property type="match status" value="1"/>
</dbReference>
<gene>
    <name evidence="3" type="ORF">RM544_12305</name>
</gene>
<keyword evidence="1" id="KW-0732">Signal</keyword>
<dbReference type="InterPro" id="IPR027039">
    <property type="entry name" value="Crtac1"/>
</dbReference>
<keyword evidence="4" id="KW-1185">Reference proteome</keyword>
<dbReference type="InterPro" id="IPR028994">
    <property type="entry name" value="Integrin_alpha_N"/>
</dbReference>
<dbReference type="EMBL" id="JAVRIE010000004">
    <property type="protein sequence ID" value="MDT0583325.1"/>
    <property type="molecule type" value="Genomic_DNA"/>
</dbReference>
<organism evidence="3 4">
    <name type="scientific">Brumicola blandensis</name>
    <dbReference type="NCBI Taxonomy" id="3075611"/>
    <lineage>
        <taxon>Bacteria</taxon>
        <taxon>Pseudomonadati</taxon>
        <taxon>Pseudomonadota</taxon>
        <taxon>Gammaproteobacteria</taxon>
        <taxon>Alteromonadales</taxon>
        <taxon>Alteromonadaceae</taxon>
        <taxon>Brumicola</taxon>
    </lineage>
</organism>
<dbReference type="Pfam" id="PF13517">
    <property type="entry name" value="FG-GAP_3"/>
    <property type="match status" value="1"/>
</dbReference>
<evidence type="ECO:0000313" key="3">
    <source>
        <dbReference type="EMBL" id="MDT0583325.1"/>
    </source>
</evidence>
<dbReference type="Pfam" id="PF07593">
    <property type="entry name" value="UnbV_ASPIC"/>
    <property type="match status" value="1"/>
</dbReference>
<dbReference type="Gene3D" id="2.130.10.130">
    <property type="entry name" value="Integrin alpha, N-terminal"/>
    <property type="match status" value="1"/>
</dbReference>
<protein>
    <submittedName>
        <fullName evidence="3">CRTAC1 family protein</fullName>
    </submittedName>
</protein>
<comment type="caution">
    <text evidence="3">The sequence shown here is derived from an EMBL/GenBank/DDBJ whole genome shotgun (WGS) entry which is preliminary data.</text>
</comment>
<evidence type="ECO:0000313" key="4">
    <source>
        <dbReference type="Proteomes" id="UP001249020"/>
    </source>
</evidence>
<dbReference type="Proteomes" id="UP001249020">
    <property type="component" value="Unassembled WGS sequence"/>
</dbReference>
<name>A0AAW8R342_9ALTE</name>
<dbReference type="RefSeq" id="WP_311362087.1">
    <property type="nucleotide sequence ID" value="NZ_JAVRIE010000004.1"/>
</dbReference>
<dbReference type="SUPFAM" id="SSF69318">
    <property type="entry name" value="Integrin alpha N-terminal domain"/>
    <property type="match status" value="1"/>
</dbReference>
<dbReference type="AlphaFoldDB" id="A0AAW8R342"/>
<sequence length="581" mass="64956">MRNKYSSNNFTLTFIILLIVAINGCSKKEKQNFELPSQPEIQKSSNNKLNSPTINFKEVAEVYGIDFIHTNGAEGDKLFPESMMGGIGFIDYNNDDFADLVAVAGSSVKNAAESKSNNIAIYKNEEGKRFVNVTEDLGLMFLGYGQGLTVGDFDADGYDDLYITAFGMNRLYKNERGEGFKDITDEMEVGGDQRDFSTAASFVDIDNDGDLDLFVGNYLNWSIDKNEQLDINYDGANRMYPHPNSFSGSVSKIYINQFPQPFTELNLGKKEELTKALGVLPVDLNDDNLIDFVVANDSIKNFAFINQGNGEFIEQADSLGLSYNNLGLPTAAMGMDGAWLGRDKSFNIAMGNFTDEMTSFYRYNSHGFFVDVSPLIGIGGPTRTSFTWGVIFADLDLDGQDEFIQINSNVEPDIQKVQSNLRYRQSPQVFWQCNGSCERQFIQLDVSQLGDFSNPIAGRGIAYADIDHDGDLDFAISSIQERVRLYRNDTDNQNNWIAFTLYSKTKTYSTVGTTISIKYNGVEQKKRMMPTKGYLSHSESAVYFGLGKAELVDHITIQWPDGSQDIMKDIKANKRYSVGHE</sequence>
<proteinExistence type="predicted"/>
<reference evidence="3 4" key="1">
    <citation type="submission" date="2023-09" db="EMBL/GenBank/DDBJ databases">
        <authorList>
            <person name="Rey-Velasco X."/>
        </authorList>
    </citation>
    <scope>NUCLEOTIDE SEQUENCE [LARGE SCALE GENOMIC DNA]</scope>
    <source>
        <strain evidence="3 4">W409</strain>
    </source>
</reference>